<feature type="transmembrane region" description="Helical" evidence="1">
    <location>
        <begin position="128"/>
        <end position="148"/>
    </location>
</feature>
<proteinExistence type="predicted"/>
<name>A0A5C7AZE9_9FLAO</name>
<comment type="caution">
    <text evidence="2">The sequence shown here is derived from an EMBL/GenBank/DDBJ whole genome shotgun (WGS) entry which is preliminary data.</text>
</comment>
<evidence type="ECO:0000256" key="1">
    <source>
        <dbReference type="SAM" id="Phobius"/>
    </source>
</evidence>
<accession>A0A5C7AZE9</accession>
<evidence type="ECO:0008006" key="4">
    <source>
        <dbReference type="Google" id="ProtNLM"/>
    </source>
</evidence>
<dbReference type="RefSeq" id="WP_147232221.1">
    <property type="nucleotide sequence ID" value="NZ_VOSB01000060.1"/>
</dbReference>
<keyword evidence="1" id="KW-0472">Membrane</keyword>
<protein>
    <recommendedName>
        <fullName evidence="4">DUF3278 domain-containing protein</fullName>
    </recommendedName>
</protein>
<feature type="transmembrane region" description="Helical" evidence="1">
    <location>
        <begin position="46"/>
        <end position="65"/>
    </location>
</feature>
<gene>
    <name evidence="2" type="ORF">ES692_17775</name>
</gene>
<sequence length="202" mass="23396">MELEEMQATWSQMSDQLDNQKKITNKLIMEMTKERYKNKIGILSKYEGIGAVICFIMAILLISQFSELNTWYLLVSGIFTVCYMIVLPLIVLRSIRSMKSIDLTNNNYKETLIAYAKKNRQFLLTQKVGIYLNFILLVVSLPVIIKVFKGKDIFVTNINLVYWYIPVMAVFLILFSIWGYGKYKNVTDSASHILEELEDTSS</sequence>
<dbReference type="EMBL" id="VOSB01000060">
    <property type="protein sequence ID" value="TXE13978.1"/>
    <property type="molecule type" value="Genomic_DNA"/>
</dbReference>
<feature type="transmembrane region" description="Helical" evidence="1">
    <location>
        <begin position="71"/>
        <end position="92"/>
    </location>
</feature>
<organism evidence="2 3">
    <name type="scientific">Psychroserpens burtonensis</name>
    <dbReference type="NCBI Taxonomy" id="49278"/>
    <lineage>
        <taxon>Bacteria</taxon>
        <taxon>Pseudomonadati</taxon>
        <taxon>Bacteroidota</taxon>
        <taxon>Flavobacteriia</taxon>
        <taxon>Flavobacteriales</taxon>
        <taxon>Flavobacteriaceae</taxon>
        <taxon>Psychroserpens</taxon>
    </lineage>
</organism>
<keyword evidence="1" id="KW-0812">Transmembrane</keyword>
<dbReference type="OrthoDB" id="1160385at2"/>
<keyword evidence="1" id="KW-1133">Transmembrane helix</keyword>
<dbReference type="Proteomes" id="UP000321938">
    <property type="component" value="Unassembled WGS sequence"/>
</dbReference>
<reference evidence="2 3" key="1">
    <citation type="submission" date="2019-08" db="EMBL/GenBank/DDBJ databases">
        <title>Genome of Psychroserpens burtonensis ACAM 167.</title>
        <authorList>
            <person name="Bowman J.P."/>
        </authorList>
    </citation>
    <scope>NUCLEOTIDE SEQUENCE [LARGE SCALE GENOMIC DNA]</scope>
    <source>
        <strain evidence="2 3">ACAM 167</strain>
    </source>
</reference>
<dbReference type="AlphaFoldDB" id="A0A5C7AZE9"/>
<feature type="transmembrane region" description="Helical" evidence="1">
    <location>
        <begin position="160"/>
        <end position="181"/>
    </location>
</feature>
<evidence type="ECO:0000313" key="2">
    <source>
        <dbReference type="EMBL" id="TXE13978.1"/>
    </source>
</evidence>
<evidence type="ECO:0000313" key="3">
    <source>
        <dbReference type="Proteomes" id="UP000321938"/>
    </source>
</evidence>
<keyword evidence="3" id="KW-1185">Reference proteome</keyword>